<evidence type="ECO:0000259" key="1">
    <source>
        <dbReference type="SMART" id="SM01321"/>
    </source>
</evidence>
<sequence>MSHYRRVCVPGRPFGIDAIVILPDHLHCIWRLPPDEVDYSTRWKRIKQEFSRTIPAESNHRAEKRLWQRRFWEHVIRDEKDWENHMIYIYYNPVKHGYAKKPLDWQYSSFAHREQVSYPNVGMGYRNASMRWRGGMSVE</sequence>
<dbReference type="EMBL" id="CAADFT010000003">
    <property type="protein sequence ID" value="VFK39045.1"/>
    <property type="molecule type" value="Genomic_DNA"/>
</dbReference>
<organism evidence="2">
    <name type="scientific">Candidatus Kentrum sp. TC</name>
    <dbReference type="NCBI Taxonomy" id="2126339"/>
    <lineage>
        <taxon>Bacteria</taxon>
        <taxon>Pseudomonadati</taxon>
        <taxon>Pseudomonadota</taxon>
        <taxon>Gammaproteobacteria</taxon>
        <taxon>Candidatus Kentrum</taxon>
    </lineage>
</organism>
<dbReference type="PANTHER" id="PTHR36966:SF1">
    <property type="entry name" value="REP-ASSOCIATED TYROSINE TRANSPOSASE"/>
    <property type="match status" value="1"/>
</dbReference>
<dbReference type="SUPFAM" id="SSF143422">
    <property type="entry name" value="Transposase IS200-like"/>
    <property type="match status" value="1"/>
</dbReference>
<evidence type="ECO:0000313" key="2">
    <source>
        <dbReference type="EMBL" id="VFK37992.1"/>
    </source>
</evidence>
<protein>
    <submittedName>
        <fullName evidence="2">Putative transposase</fullName>
    </submittedName>
</protein>
<gene>
    <name evidence="2" type="ORF">BECKTC1821D_GA0114238_10032</name>
    <name evidence="3" type="ORF">BECKTC1821E_GA0114239_1003103</name>
</gene>
<name>A0A450Y8X3_9GAMM</name>
<dbReference type="Pfam" id="PF01797">
    <property type="entry name" value="Y1_Tnp"/>
    <property type="match status" value="1"/>
</dbReference>
<dbReference type="EMBL" id="CAADFS010000003">
    <property type="protein sequence ID" value="VFK37992.1"/>
    <property type="molecule type" value="Genomic_DNA"/>
</dbReference>
<dbReference type="PANTHER" id="PTHR36966">
    <property type="entry name" value="REP-ASSOCIATED TYROSINE TRANSPOSASE"/>
    <property type="match status" value="1"/>
</dbReference>
<dbReference type="GO" id="GO:0006313">
    <property type="term" value="P:DNA transposition"/>
    <property type="evidence" value="ECO:0007669"/>
    <property type="project" value="InterPro"/>
</dbReference>
<feature type="domain" description="Transposase IS200-like" evidence="1">
    <location>
        <begin position="1"/>
        <end position="92"/>
    </location>
</feature>
<dbReference type="InterPro" id="IPR002686">
    <property type="entry name" value="Transposase_17"/>
</dbReference>
<accession>A0A450Y8X3</accession>
<dbReference type="GO" id="GO:0004803">
    <property type="term" value="F:transposase activity"/>
    <property type="evidence" value="ECO:0007669"/>
    <property type="project" value="InterPro"/>
</dbReference>
<dbReference type="Gene3D" id="3.30.70.1290">
    <property type="entry name" value="Transposase IS200-like"/>
    <property type="match status" value="1"/>
</dbReference>
<proteinExistence type="predicted"/>
<dbReference type="InterPro" id="IPR036515">
    <property type="entry name" value="Transposase_17_sf"/>
</dbReference>
<dbReference type="GO" id="GO:0043565">
    <property type="term" value="F:sequence-specific DNA binding"/>
    <property type="evidence" value="ECO:0007669"/>
    <property type="project" value="TreeGrafter"/>
</dbReference>
<dbReference type="AlphaFoldDB" id="A0A450Y8X3"/>
<dbReference type="SMART" id="SM01321">
    <property type="entry name" value="Y1_Tnp"/>
    <property type="match status" value="1"/>
</dbReference>
<dbReference type="NCBIfam" id="NF047646">
    <property type="entry name" value="REP_Tyr_transpos"/>
    <property type="match status" value="1"/>
</dbReference>
<reference evidence="2" key="1">
    <citation type="submission" date="2019-02" db="EMBL/GenBank/DDBJ databases">
        <authorList>
            <person name="Gruber-Vodicka R. H."/>
            <person name="Seah K. B. B."/>
        </authorList>
    </citation>
    <scope>NUCLEOTIDE SEQUENCE</scope>
    <source>
        <strain evidence="2">BECK_BZ123</strain>
        <strain evidence="3">BECK_BZ125</strain>
    </source>
</reference>
<dbReference type="InterPro" id="IPR052715">
    <property type="entry name" value="RAYT_transposase"/>
</dbReference>
<evidence type="ECO:0000313" key="3">
    <source>
        <dbReference type="EMBL" id="VFK39045.1"/>
    </source>
</evidence>